<dbReference type="InterPro" id="IPR005225">
    <property type="entry name" value="Small_GTP-bd"/>
</dbReference>
<organism evidence="8 9">
    <name type="scientific">Acidithiobacillus sulfurivorans</name>
    <dbReference type="NCBI Taxonomy" id="1958756"/>
    <lineage>
        <taxon>Bacteria</taxon>
        <taxon>Pseudomonadati</taxon>
        <taxon>Pseudomonadota</taxon>
        <taxon>Acidithiobacillia</taxon>
        <taxon>Acidithiobacillales</taxon>
        <taxon>Acidithiobacillaceae</taxon>
        <taxon>Acidithiobacillus</taxon>
    </lineage>
</organism>
<keyword evidence="4" id="KW-0342">GTP-binding</keyword>
<evidence type="ECO:0000259" key="7">
    <source>
        <dbReference type="PROSITE" id="PS51722"/>
    </source>
</evidence>
<dbReference type="NCBIfam" id="NF009372">
    <property type="entry name" value="PRK12735.1"/>
    <property type="match status" value="1"/>
</dbReference>
<dbReference type="Pfam" id="PF03144">
    <property type="entry name" value="GTP_EFTU_D2"/>
    <property type="match status" value="1"/>
</dbReference>
<dbReference type="CDD" id="cd03707">
    <property type="entry name" value="EFTU_III"/>
    <property type="match status" value="1"/>
</dbReference>
<evidence type="ECO:0000256" key="4">
    <source>
        <dbReference type="ARBA" id="ARBA00023134"/>
    </source>
</evidence>
<dbReference type="NCBIfam" id="TIGR00485">
    <property type="entry name" value="EF-Tu"/>
    <property type="match status" value="1"/>
</dbReference>
<dbReference type="Pfam" id="PF00009">
    <property type="entry name" value="GTP_EFTU"/>
    <property type="match status" value="1"/>
</dbReference>
<reference evidence="8 9" key="1">
    <citation type="journal article" date="2021" name="ISME J.">
        <title>Genomic evolution of the class Acidithiobacillia: deep-branching Proteobacteria living in extreme acidic conditions.</title>
        <authorList>
            <person name="Moya-Beltran A."/>
            <person name="Beard S."/>
            <person name="Rojas-Villalobos C."/>
            <person name="Issotta F."/>
            <person name="Gallardo Y."/>
            <person name="Ulloa R."/>
            <person name="Giaveno A."/>
            <person name="Degli Esposti M."/>
            <person name="Johnson D.B."/>
            <person name="Quatrini R."/>
        </authorList>
    </citation>
    <scope>NUCLEOTIDE SEQUENCE [LARGE SCALE GENOMIC DNA]</scope>
    <source>
        <strain evidence="8 9">RW2</strain>
    </source>
</reference>
<dbReference type="PROSITE" id="PS00301">
    <property type="entry name" value="G_TR_1"/>
    <property type="match status" value="1"/>
</dbReference>
<dbReference type="SUPFAM" id="SSF50447">
    <property type="entry name" value="Translation proteins"/>
    <property type="match status" value="1"/>
</dbReference>
<dbReference type="InterPro" id="IPR009000">
    <property type="entry name" value="Transl_B-barrel_sf"/>
</dbReference>
<dbReference type="PANTHER" id="PTHR43721:SF22">
    <property type="entry name" value="ELONGATION FACTOR TU, MITOCHONDRIAL"/>
    <property type="match status" value="1"/>
</dbReference>
<dbReference type="SUPFAM" id="SSF52540">
    <property type="entry name" value="P-loop containing nucleoside triphosphate hydrolases"/>
    <property type="match status" value="1"/>
</dbReference>
<dbReference type="InterPro" id="IPR004161">
    <property type="entry name" value="EFTu-like_2"/>
</dbReference>
<dbReference type="InterPro" id="IPR041709">
    <property type="entry name" value="EF-Tu_GTP-bd"/>
</dbReference>
<dbReference type="SUPFAM" id="SSF50465">
    <property type="entry name" value="EF-Tu/eEF-1alpha/eIF2-gamma C-terminal domain"/>
    <property type="match status" value="1"/>
</dbReference>
<proteinExistence type="inferred from homology"/>
<evidence type="ECO:0000256" key="1">
    <source>
        <dbReference type="ARBA" id="ARBA00022741"/>
    </source>
</evidence>
<dbReference type="InterPro" id="IPR050055">
    <property type="entry name" value="EF-Tu_GTPase"/>
</dbReference>
<accession>A0ABS5ZUF4</accession>
<dbReference type="NCBIfam" id="NF009373">
    <property type="entry name" value="PRK12736.1"/>
    <property type="match status" value="1"/>
</dbReference>
<dbReference type="PRINTS" id="PR00315">
    <property type="entry name" value="ELONGATNFCT"/>
</dbReference>
<comment type="caution">
    <text evidence="8">The sequence shown here is derived from an EMBL/GenBank/DDBJ whole genome shotgun (WGS) entry which is preliminary data.</text>
</comment>
<keyword evidence="3" id="KW-0648">Protein biosynthesis</keyword>
<dbReference type="PANTHER" id="PTHR43721">
    <property type="entry name" value="ELONGATION FACTOR TU-RELATED"/>
    <property type="match status" value="1"/>
</dbReference>
<dbReference type="EMBL" id="JAAOMP010000011">
    <property type="protein sequence ID" value="MBU2758661.1"/>
    <property type="molecule type" value="Genomic_DNA"/>
</dbReference>
<evidence type="ECO:0000313" key="8">
    <source>
        <dbReference type="EMBL" id="MBU2758661.1"/>
    </source>
</evidence>
<dbReference type="NCBIfam" id="TIGR00231">
    <property type="entry name" value="small_GTP"/>
    <property type="match status" value="1"/>
</dbReference>
<dbReference type="InterPro" id="IPR031157">
    <property type="entry name" value="G_TR_CS"/>
</dbReference>
<dbReference type="Proteomes" id="UP000755654">
    <property type="component" value="Unassembled WGS sequence"/>
</dbReference>
<dbReference type="InterPro" id="IPR033720">
    <property type="entry name" value="EFTU_2"/>
</dbReference>
<keyword evidence="1" id="KW-0547">Nucleotide-binding</keyword>
<feature type="non-terminal residue" evidence="8">
    <location>
        <position position="394"/>
    </location>
</feature>
<dbReference type="InterPro" id="IPR000795">
    <property type="entry name" value="T_Tr_GTP-bd_dom"/>
</dbReference>
<dbReference type="Gene3D" id="2.40.30.10">
    <property type="entry name" value="Translation factors"/>
    <property type="match status" value="2"/>
</dbReference>
<dbReference type="PROSITE" id="PS51722">
    <property type="entry name" value="G_TR_2"/>
    <property type="match status" value="1"/>
</dbReference>
<dbReference type="NCBIfam" id="NF000766">
    <property type="entry name" value="PRK00049.1"/>
    <property type="match status" value="1"/>
</dbReference>
<dbReference type="CDD" id="cd03697">
    <property type="entry name" value="EFTU_II"/>
    <property type="match status" value="1"/>
</dbReference>
<dbReference type="InterPro" id="IPR027417">
    <property type="entry name" value="P-loop_NTPase"/>
</dbReference>
<evidence type="ECO:0000256" key="3">
    <source>
        <dbReference type="ARBA" id="ARBA00022917"/>
    </source>
</evidence>
<keyword evidence="2 8" id="KW-0251">Elongation factor</keyword>
<dbReference type="GO" id="GO:0003746">
    <property type="term" value="F:translation elongation factor activity"/>
    <property type="evidence" value="ECO:0007669"/>
    <property type="project" value="UniProtKB-KW"/>
</dbReference>
<name>A0ABS5ZUF4_9PROT</name>
<evidence type="ECO:0000256" key="2">
    <source>
        <dbReference type="ARBA" id="ARBA00022768"/>
    </source>
</evidence>
<protein>
    <recommendedName>
        <fullName evidence="5 6">Elongation factor Tu</fullName>
    </recommendedName>
</protein>
<sequence length="394" mass="42838">MSKGKFERTKPHVNVGTIGHVDHGKTTLTAALTKVLSTKFGGEVRAYDQIDNAPEERARGITIATSHVEYETAARHYAHVDCPGHADYVKNMITGAAQMDGAILVCSAADGPMPQTREHILLARQVGVPYIVVFLNKADMVDDAELLELVEMEVRELLSKYDFPGDDIPVIIGSALKALEGDQSDIGEPAIFKLADALDSYIPLPERPVDKPFLMPIEDVFSISGRGTVVTGRIERGIVKVGDEIEIIGIRDTAKSIVTGVEMFRKILDQGQAGDNVGVLLRGTKKDDVERGQVLAKPGSIKPHTRFEAEVYVLSKEEGGRHTPFFNGYRPQFYFRTTDVTGAVELPEGVEMVMPGDNVLFKVALIAPIAMEEGLRFAVREGGRTVGAGVVSKV</sequence>
<keyword evidence="9" id="KW-1185">Reference proteome</keyword>
<dbReference type="InterPro" id="IPR004541">
    <property type="entry name" value="Transl_elong_EFTu/EF1A_bac/org"/>
</dbReference>
<evidence type="ECO:0000256" key="5">
    <source>
        <dbReference type="ARBA" id="ARBA00029554"/>
    </source>
</evidence>
<dbReference type="InterPro" id="IPR004160">
    <property type="entry name" value="Transl_elong_EFTu/EF1A_C"/>
</dbReference>
<dbReference type="Gene3D" id="3.40.50.300">
    <property type="entry name" value="P-loop containing nucleotide triphosphate hydrolases"/>
    <property type="match status" value="1"/>
</dbReference>
<gene>
    <name evidence="8" type="primary">tuf</name>
    <name evidence="8" type="ORF">HAP95_00265</name>
</gene>
<evidence type="ECO:0000313" key="9">
    <source>
        <dbReference type="Proteomes" id="UP000755654"/>
    </source>
</evidence>
<dbReference type="HAMAP" id="MF_00118_B">
    <property type="entry name" value="EF_Tu_B"/>
    <property type="match status" value="1"/>
</dbReference>
<feature type="domain" description="Tr-type G" evidence="7">
    <location>
        <begin position="10"/>
        <end position="209"/>
    </location>
</feature>
<evidence type="ECO:0000256" key="6">
    <source>
        <dbReference type="NCBIfam" id="TIGR00485"/>
    </source>
</evidence>
<dbReference type="Pfam" id="PF03143">
    <property type="entry name" value="GTP_EFTU_D3"/>
    <property type="match status" value="1"/>
</dbReference>
<dbReference type="CDD" id="cd01884">
    <property type="entry name" value="EF_Tu"/>
    <property type="match status" value="1"/>
</dbReference>
<dbReference type="RefSeq" id="WP_215882467.1">
    <property type="nucleotide sequence ID" value="NZ_JAAOMP010000011.1"/>
</dbReference>
<dbReference type="InterPro" id="IPR009001">
    <property type="entry name" value="Transl_elong_EF1A/Init_IF2_C"/>
</dbReference>